<keyword evidence="5" id="KW-0150">Chloroplast</keyword>
<sequence>MLQQLPAWASASRSCPLHQQRKEVAPLQIRRGQKSITCAAGGHAEPERRVVVTGMGVVSCLGHDPDEFYNNLLEGKSGITQIENFTCDDFATRFAGEIKGFQCNGYVSKKNERRMDNCIKYTIVAGKKALEDAGLPHEKEALEAMNVAKCGILIGTAMGGMQTFSTAVEDLTIKGFKRMNPFCIPFAITNMPGAILAMDLGFMGPNYSISTACATGNYCILSAAEHVKRGDADLMLAGGADAAIIPSGMGGFIACKALSRRNEEPERASRPWDQGRDGFVMGEGAGVLVLEELEHARARGAPILAEFLGGSFTCDAHHMTEPQPQGAGVKLCIERSLQNAGVTADEVNYVNAHATSTPAGDMAEYRAIRAAIPGSHVRINGTKSMIGHLLGAAGAVEAVATVQAIRTGMLHPTINVENPEAEVDMSVIVAGEKQAMDVNVGLSNSFGFGGHNSSILFGAFRE</sequence>
<dbReference type="InterPro" id="IPR000794">
    <property type="entry name" value="Beta-ketoacyl_synthase"/>
</dbReference>
<evidence type="ECO:0000256" key="9">
    <source>
        <dbReference type="ARBA" id="ARBA00022946"/>
    </source>
</evidence>
<evidence type="ECO:0000256" key="1">
    <source>
        <dbReference type="ARBA" id="ARBA00004229"/>
    </source>
</evidence>
<keyword evidence="4 15" id="KW-0444">Lipid biosynthesis</keyword>
<comment type="subunit">
    <text evidence="3">Homodimer.</text>
</comment>
<evidence type="ECO:0000259" key="18">
    <source>
        <dbReference type="PROSITE" id="PS52004"/>
    </source>
</evidence>
<name>A0AAV1HR07_9CHLO</name>
<dbReference type="CDD" id="cd00834">
    <property type="entry name" value="KAS_I_II"/>
    <property type="match status" value="1"/>
</dbReference>
<dbReference type="InterPro" id="IPR020841">
    <property type="entry name" value="PKS_Beta-ketoAc_synthase_dom"/>
</dbReference>
<accession>A0AAV1HR07</accession>
<dbReference type="GO" id="GO:0006633">
    <property type="term" value="P:fatty acid biosynthetic process"/>
    <property type="evidence" value="ECO:0007669"/>
    <property type="project" value="UniProtKB-KW"/>
</dbReference>
<evidence type="ECO:0000256" key="3">
    <source>
        <dbReference type="ARBA" id="ARBA00011738"/>
    </source>
</evidence>
<evidence type="ECO:0000256" key="15">
    <source>
        <dbReference type="PIRNR" id="PIRNR000447"/>
    </source>
</evidence>
<evidence type="ECO:0000256" key="4">
    <source>
        <dbReference type="ARBA" id="ARBA00022516"/>
    </source>
</evidence>
<dbReference type="Pfam" id="PF00109">
    <property type="entry name" value="ketoacyl-synt"/>
    <property type="match status" value="1"/>
</dbReference>
<evidence type="ECO:0000256" key="5">
    <source>
        <dbReference type="ARBA" id="ARBA00022528"/>
    </source>
</evidence>
<dbReference type="PROSITE" id="PS00606">
    <property type="entry name" value="KS3_1"/>
    <property type="match status" value="1"/>
</dbReference>
<keyword evidence="9" id="KW-0809">Transit peptide</keyword>
<keyword evidence="12" id="KW-0012">Acyltransferase</keyword>
<dbReference type="SUPFAM" id="SSF53901">
    <property type="entry name" value="Thiolase-like"/>
    <property type="match status" value="2"/>
</dbReference>
<comment type="caution">
    <text evidence="19">The sequence shown here is derived from an EMBL/GenBank/DDBJ whole genome shotgun (WGS) entry which is preliminary data.</text>
</comment>
<organism evidence="19 20">
    <name type="scientific">Coccomyxa viridis</name>
    <dbReference type="NCBI Taxonomy" id="1274662"/>
    <lineage>
        <taxon>Eukaryota</taxon>
        <taxon>Viridiplantae</taxon>
        <taxon>Chlorophyta</taxon>
        <taxon>core chlorophytes</taxon>
        <taxon>Trebouxiophyceae</taxon>
        <taxon>Trebouxiophyceae incertae sedis</taxon>
        <taxon>Coccomyxaceae</taxon>
        <taxon>Coccomyxa</taxon>
    </lineage>
</organism>
<evidence type="ECO:0000256" key="2">
    <source>
        <dbReference type="ARBA" id="ARBA00008467"/>
    </source>
</evidence>
<dbReference type="PANTHER" id="PTHR11712">
    <property type="entry name" value="POLYKETIDE SYNTHASE-RELATED"/>
    <property type="match status" value="1"/>
</dbReference>
<keyword evidence="11 15" id="KW-0275">Fatty acid biosynthesis</keyword>
<dbReference type="EMBL" id="CAUYUE010000001">
    <property type="protein sequence ID" value="CAK0732509.1"/>
    <property type="molecule type" value="Genomic_DNA"/>
</dbReference>
<dbReference type="InterPro" id="IPR014031">
    <property type="entry name" value="Ketoacyl_synth_C"/>
</dbReference>
<dbReference type="AlphaFoldDB" id="A0AAV1HR07"/>
<evidence type="ECO:0000256" key="11">
    <source>
        <dbReference type="ARBA" id="ARBA00023160"/>
    </source>
</evidence>
<keyword evidence="7 15" id="KW-0808">Transferase</keyword>
<comment type="function">
    <text evidence="14">Catalyzes the condensation reaction of fatty acid synthesis by the addition to an acyl acceptor of two carbons from malonyl-ACP. Specific for elongation from C-10 to unsaturated C-16 and C-18 fatty acids.</text>
</comment>
<dbReference type="InterPro" id="IPR018201">
    <property type="entry name" value="Ketoacyl_synth_AS"/>
</dbReference>
<comment type="catalytic activity">
    <reaction evidence="13">
        <text>a fatty acyl-[ACP] + malonyl-[ACP] + H(+) = a 3-oxoacyl-[ACP] + holo-[ACP] + CO2</text>
        <dbReference type="Rhea" id="RHEA:22836"/>
        <dbReference type="Rhea" id="RHEA-COMP:9623"/>
        <dbReference type="Rhea" id="RHEA-COMP:9685"/>
        <dbReference type="Rhea" id="RHEA-COMP:9916"/>
        <dbReference type="Rhea" id="RHEA-COMP:14125"/>
        <dbReference type="ChEBI" id="CHEBI:15378"/>
        <dbReference type="ChEBI" id="CHEBI:16526"/>
        <dbReference type="ChEBI" id="CHEBI:64479"/>
        <dbReference type="ChEBI" id="CHEBI:78449"/>
        <dbReference type="ChEBI" id="CHEBI:78776"/>
        <dbReference type="ChEBI" id="CHEBI:138651"/>
        <dbReference type="EC" id="2.3.1.41"/>
    </reaction>
</comment>
<dbReference type="SMART" id="SM00825">
    <property type="entry name" value="PKS_KS"/>
    <property type="match status" value="1"/>
</dbReference>
<dbReference type="PROSITE" id="PS52004">
    <property type="entry name" value="KS3_2"/>
    <property type="match status" value="1"/>
</dbReference>
<comment type="subcellular location">
    <subcellularLocation>
        <location evidence="1">Plastid</location>
        <location evidence="1">Chloroplast</location>
    </subcellularLocation>
</comment>
<keyword evidence="6" id="KW-0934">Plastid</keyword>
<dbReference type="Pfam" id="PF02801">
    <property type="entry name" value="Ketoacyl-synt_C"/>
    <property type="match status" value="1"/>
</dbReference>
<evidence type="ECO:0000313" key="20">
    <source>
        <dbReference type="Proteomes" id="UP001314263"/>
    </source>
</evidence>
<keyword evidence="20" id="KW-1185">Reference proteome</keyword>
<evidence type="ECO:0000256" key="10">
    <source>
        <dbReference type="ARBA" id="ARBA00023098"/>
    </source>
</evidence>
<evidence type="ECO:0000256" key="12">
    <source>
        <dbReference type="ARBA" id="ARBA00023315"/>
    </source>
</evidence>
<feature type="domain" description="Ketosynthase family 3 (KS3)" evidence="18">
    <location>
        <begin position="47"/>
        <end position="459"/>
    </location>
</feature>
<dbReference type="FunFam" id="3.40.47.10:FF:000027">
    <property type="entry name" value="3-oxoacyl-[acyl-carrier-protein] synthase 2"/>
    <property type="match status" value="1"/>
</dbReference>
<keyword evidence="10" id="KW-0443">Lipid metabolism</keyword>
<evidence type="ECO:0000256" key="14">
    <source>
        <dbReference type="ARBA" id="ARBA00058711"/>
    </source>
</evidence>
<dbReference type="InterPro" id="IPR017568">
    <property type="entry name" value="3-oxoacyl-ACP_synth-2"/>
</dbReference>
<dbReference type="GO" id="GO:0009507">
    <property type="term" value="C:chloroplast"/>
    <property type="evidence" value="ECO:0007669"/>
    <property type="project" value="UniProtKB-SubCell"/>
</dbReference>
<dbReference type="Gene3D" id="3.40.47.10">
    <property type="match status" value="1"/>
</dbReference>
<dbReference type="NCBIfam" id="TIGR03150">
    <property type="entry name" value="fabF"/>
    <property type="match status" value="1"/>
</dbReference>
<evidence type="ECO:0000256" key="7">
    <source>
        <dbReference type="ARBA" id="ARBA00022679"/>
    </source>
</evidence>
<dbReference type="GO" id="GO:0004315">
    <property type="term" value="F:3-oxoacyl-[acyl-carrier-protein] synthase activity"/>
    <property type="evidence" value="ECO:0007669"/>
    <property type="project" value="UniProtKB-EC"/>
</dbReference>
<evidence type="ECO:0000256" key="8">
    <source>
        <dbReference type="ARBA" id="ARBA00022832"/>
    </source>
</evidence>
<evidence type="ECO:0000256" key="6">
    <source>
        <dbReference type="ARBA" id="ARBA00022640"/>
    </source>
</evidence>
<protein>
    <recommendedName>
        <fullName evidence="15">3-oxoacyl-[acyl-carrier-protein] synthase</fullName>
    </recommendedName>
</protein>
<evidence type="ECO:0000256" key="17">
    <source>
        <dbReference type="RuleBase" id="RU003694"/>
    </source>
</evidence>
<comment type="similarity">
    <text evidence="2 15 17">Belongs to the thiolase-like superfamily. Beta-ketoacyl-ACP synthases family.</text>
</comment>
<dbReference type="NCBIfam" id="NF005589">
    <property type="entry name" value="PRK07314.1"/>
    <property type="match status" value="1"/>
</dbReference>
<reference evidence="19 20" key="1">
    <citation type="submission" date="2023-10" db="EMBL/GenBank/DDBJ databases">
        <authorList>
            <person name="Maclean D."/>
            <person name="Macfadyen A."/>
        </authorList>
    </citation>
    <scope>NUCLEOTIDE SEQUENCE [LARGE SCALE GENOMIC DNA]</scope>
</reference>
<dbReference type="InterPro" id="IPR016039">
    <property type="entry name" value="Thiolase-like"/>
</dbReference>
<evidence type="ECO:0000256" key="13">
    <source>
        <dbReference type="ARBA" id="ARBA00049541"/>
    </source>
</evidence>
<dbReference type="GO" id="GO:0005739">
    <property type="term" value="C:mitochondrion"/>
    <property type="evidence" value="ECO:0007669"/>
    <property type="project" value="TreeGrafter"/>
</dbReference>
<keyword evidence="8" id="KW-0276">Fatty acid metabolism</keyword>
<dbReference type="NCBIfam" id="NF004970">
    <property type="entry name" value="PRK06333.1"/>
    <property type="match status" value="1"/>
</dbReference>
<dbReference type="PANTHER" id="PTHR11712:SF332">
    <property type="entry name" value="3-OXOACYL-[ACYL-CARRIER-PROTEIN] SYNTHASE II, CHLOROPLASTIC"/>
    <property type="match status" value="1"/>
</dbReference>
<dbReference type="InterPro" id="IPR014030">
    <property type="entry name" value="Ketoacyl_synth_N"/>
</dbReference>
<proteinExistence type="inferred from homology"/>
<dbReference type="Proteomes" id="UP001314263">
    <property type="component" value="Unassembled WGS sequence"/>
</dbReference>
<gene>
    <name evidence="19" type="primary">KAS2</name>
    <name evidence="19" type="ORF">CVIRNUC_000140</name>
</gene>
<evidence type="ECO:0000256" key="16">
    <source>
        <dbReference type="PIRSR" id="PIRSR000447-1"/>
    </source>
</evidence>
<feature type="active site" description="For beta-ketoacyl synthase activity" evidence="16">
    <location>
        <position position="213"/>
    </location>
</feature>
<evidence type="ECO:0000313" key="19">
    <source>
        <dbReference type="EMBL" id="CAK0732509.1"/>
    </source>
</evidence>
<dbReference type="PIRSF" id="PIRSF000447">
    <property type="entry name" value="KAS_II"/>
    <property type="match status" value="1"/>
</dbReference>